<dbReference type="GeneID" id="54982912"/>
<reference evidence="1 2" key="1">
    <citation type="submission" date="2017-08" db="EMBL/GenBank/DDBJ databases">
        <title>Complete genome sequence of a novel bacteriophage infecting Bordetella bronchiseptica.</title>
        <authorList>
            <person name="Chen Y."/>
            <person name="Song J."/>
            <person name="Wu B."/>
        </authorList>
    </citation>
    <scope>NUCLEOTIDE SEQUENCE [LARGE SCALE GENOMIC DNA]</scope>
</reference>
<organism evidence="1 2">
    <name type="scientific">Bordetella phage vB_BbrM_PHB04</name>
    <dbReference type="NCBI Taxonomy" id="2029657"/>
    <lineage>
        <taxon>Viruses</taxon>
        <taxon>Duplodnaviria</taxon>
        <taxon>Heunggongvirae</taxon>
        <taxon>Uroviricota</taxon>
        <taxon>Caudoviricetes</taxon>
        <taxon>Phabquatrovirus</taxon>
        <taxon>Phabquatrovirus PHB04</taxon>
    </lineage>
</organism>
<dbReference type="Proteomes" id="UP000228765">
    <property type="component" value="Segment"/>
</dbReference>
<keyword evidence="2" id="KW-1185">Reference proteome</keyword>
<evidence type="ECO:0000313" key="2">
    <source>
        <dbReference type="Proteomes" id="UP000228765"/>
    </source>
</evidence>
<proteinExistence type="predicted"/>
<name>A0A291LAL2_9CAUD</name>
<dbReference type="EMBL" id="MF663786">
    <property type="protein sequence ID" value="ATI15656.1"/>
    <property type="molecule type" value="Genomic_DNA"/>
</dbReference>
<protein>
    <submittedName>
        <fullName evidence="1">Uncharacterized protein</fullName>
    </submittedName>
</protein>
<accession>A0A291LAL2</accession>
<dbReference type="RefSeq" id="YP_009792704.1">
    <property type="nucleotide sequence ID" value="NC_047861.1"/>
</dbReference>
<sequence length="96" mass="11108">MRTPILFIGGPADGRRKVVEHMPELWRVETMPGLSEHLYRPTRKSDQPVRFEAVRHTYRLEHLYGGNGQTFPVYVHTDNTQDTIAMLLAGYREARA</sequence>
<evidence type="ECO:0000313" key="1">
    <source>
        <dbReference type="EMBL" id="ATI15656.1"/>
    </source>
</evidence>
<dbReference type="KEGG" id="vg:54982912"/>